<dbReference type="SUPFAM" id="SSF53187">
    <property type="entry name" value="Zn-dependent exopeptidases"/>
    <property type="match status" value="1"/>
</dbReference>
<evidence type="ECO:0000256" key="1">
    <source>
        <dbReference type="ARBA" id="ARBA00022801"/>
    </source>
</evidence>
<dbReference type="GO" id="GO:0008745">
    <property type="term" value="F:N-acetylmuramoyl-L-alanine amidase activity"/>
    <property type="evidence" value="ECO:0007669"/>
    <property type="project" value="InterPro"/>
</dbReference>
<dbReference type="GO" id="GO:0004040">
    <property type="term" value="F:amidase activity"/>
    <property type="evidence" value="ECO:0007669"/>
    <property type="project" value="InterPro"/>
</dbReference>
<dbReference type="InterPro" id="IPR013688">
    <property type="entry name" value="GBS_Bsp-like"/>
</dbReference>
<keyword evidence="2" id="KW-1133">Transmembrane helix</keyword>
<protein>
    <submittedName>
        <fullName evidence="4">GBS Bsp-like repeat-containing protein</fullName>
    </submittedName>
</protein>
<keyword evidence="2" id="KW-0472">Membrane</keyword>
<dbReference type="PANTHER" id="PTHR30404:SF0">
    <property type="entry name" value="N-ACETYLMURAMOYL-L-ALANINE AMIDASE AMIC"/>
    <property type="match status" value="1"/>
</dbReference>
<dbReference type="InterPro" id="IPR050695">
    <property type="entry name" value="N-acetylmuramoyl_amidase_3"/>
</dbReference>
<evidence type="ECO:0000259" key="3">
    <source>
        <dbReference type="SMART" id="SM00646"/>
    </source>
</evidence>
<dbReference type="SMART" id="SM00646">
    <property type="entry name" value="Ami_3"/>
    <property type="match status" value="1"/>
</dbReference>
<dbReference type="InterPro" id="IPR002508">
    <property type="entry name" value="MurNAc-LAA_cat"/>
</dbReference>
<dbReference type="CDD" id="cd02696">
    <property type="entry name" value="MurNAc-LAA"/>
    <property type="match status" value="1"/>
</dbReference>
<sequence length="1322" mass="144137">MNLISSKKKSFLIVLVSIILAVVCIFGIYHIQSQAASGFVVYLYPGHSPSNSSKLEATLNEKVTIKLYKELTRRGYIVYITNSMTLAPNLPHILTEGPVGDDGKPASQYHFGTQLLPAINTPEKYNANIPAADLCIGIHHNAEPGYSIDDPIGSANGYEIYYSSTLTEDYGKNTETVTRSRDMANYLDQQLDSDFYINRRSGAVKDADVNSVTTRSKVPSILLEAGFMTNAYDRSQITKESNMEILAQRIADAVDLYSQKYPSDKNPPSLNSVTKNPAADSYWPGFEIAANVTDQKSGVDRVEFAVWTTENGQDDLKWYTATNMGNNNYQFYCDILKYHNGEGGEYNVHIYATDKVGNRALVGTTSVNVLADTTGPSVSAVTVTGAKNGIVYTPQFTASSTITDKQSGVKSVKAAVWSADGGQDDLKWYTATNAGNNQWSVDLDIENHGNGEGLYYIHFYAYDQWDNSTLYASSITYEYDETPPVRGDSLKYVNNPYAFTATLPVVDAESGVSKVEFAVWSDKDGQDDLLWHAGTEISPGTWQTYVNYTSHKKDTGTYNVHVYATDNCGNRALISATQTTVTGDVNGPTATSITPAQSFSGRTCTVSVEGVTDAEAGTEGYESGVKTVKFAVWTAENGQDDIQWLTGKNLGNGKWQITFDVADHDYDSGLYYIHVNGYDNAGNYRLMKTTTATATGDFKAPTRGGSLKYVNNPYAFTATIPVVDNYSGVAKVEFAVWSDKDGQDDLLWHAGTEISPGTWQTYVNYASHKKDTGTYNVHVYATDNAGNRALISATQTTVTGDVNGPTATSITPAQSFSGRTCTVSVEGVTDAEAGTEGYESGVKTVKFAVWTAENGQDDIQWLIGKNLGNGKWQITFDVADHNYDSGLYYIHVNGYDNAGNYRLMKTTTATATGDFKAPVFVGMDVSSAAPEYTFKAFADVLDDNSGVSKVEFAVWSAKGGQDDLIWYVGEKSGTMRYTANVDYRDHNEDTGLYYIHLYATDNAGNRALLYTTQINMTGDKTPPYASSVEPDESIVLGDTFNILVHGLSDIQAGYEGCESGVNPKTVQVGVWSAKDGQDDLKWYTMSTSDNVNYWKTVDIGNHDYDSGIYYAHVYASDHAGNRALVGTTQLTVGGDKIMGGSLTSSAQLMRFYTSNAGANNYETYRQDYIADGVTLERICELYIECAQAEGVRTEVAFAQAMKETGWLRFGGQVQPMQYNFAGLGALDGGAQGFDFRSTYGAGEAGVRAGILAQIQHLKCYASTESLNVLNSSGQPYDPRWDAAVNKYGRGSSPFIQTLGGKWASDPNYGYDLANMVAKLLNS</sequence>
<name>A0AAU8A8R0_9FIRM</name>
<reference evidence="4" key="1">
    <citation type="submission" date="2023-02" db="EMBL/GenBank/DDBJ databases">
        <title>Gut commensal Christensenella minuta modulates host metabolism via a new class of secondary bile acids.</title>
        <authorList>
            <person name="Liu C."/>
        </authorList>
    </citation>
    <scope>NUCLEOTIDE SEQUENCE</scope>
    <source>
        <strain evidence="4">CA70</strain>
    </source>
</reference>
<dbReference type="Gene3D" id="2.60.40.3760">
    <property type="match status" value="8"/>
</dbReference>
<dbReference type="Gene3D" id="1.10.530.10">
    <property type="match status" value="1"/>
</dbReference>
<dbReference type="GO" id="GO:0030288">
    <property type="term" value="C:outer membrane-bounded periplasmic space"/>
    <property type="evidence" value="ECO:0007669"/>
    <property type="project" value="TreeGrafter"/>
</dbReference>
<dbReference type="GO" id="GO:0009253">
    <property type="term" value="P:peptidoglycan catabolic process"/>
    <property type="evidence" value="ECO:0007669"/>
    <property type="project" value="InterPro"/>
</dbReference>
<organism evidence="4">
    <name type="scientific">Christensenella massiliensis</name>
    <dbReference type="NCBI Taxonomy" id="1805714"/>
    <lineage>
        <taxon>Bacteria</taxon>
        <taxon>Bacillati</taxon>
        <taxon>Bacillota</taxon>
        <taxon>Clostridia</taxon>
        <taxon>Christensenellales</taxon>
        <taxon>Christensenellaceae</taxon>
        <taxon>Christensenella</taxon>
    </lineage>
</organism>
<gene>
    <name evidence="4" type="ORF">PUP29_11620</name>
</gene>
<evidence type="ECO:0000313" key="4">
    <source>
        <dbReference type="EMBL" id="XCC62165.1"/>
    </source>
</evidence>
<dbReference type="RefSeq" id="WP_353423411.1">
    <property type="nucleotide sequence ID" value="NZ_CP117826.1"/>
</dbReference>
<keyword evidence="2" id="KW-0812">Transmembrane</keyword>
<dbReference type="InterPro" id="IPR002901">
    <property type="entry name" value="MGlyc_endo_b_GlcNAc-like_dom"/>
</dbReference>
<dbReference type="Pfam" id="PF01520">
    <property type="entry name" value="Amidase_3"/>
    <property type="match status" value="1"/>
</dbReference>
<proteinExistence type="predicted"/>
<dbReference type="PANTHER" id="PTHR30404">
    <property type="entry name" value="N-ACETYLMURAMOYL-L-ALANINE AMIDASE"/>
    <property type="match status" value="1"/>
</dbReference>
<dbReference type="EMBL" id="CP117826">
    <property type="protein sequence ID" value="XCC62165.1"/>
    <property type="molecule type" value="Genomic_DNA"/>
</dbReference>
<evidence type="ECO:0000256" key="2">
    <source>
        <dbReference type="SAM" id="Phobius"/>
    </source>
</evidence>
<dbReference type="Gene3D" id="3.40.630.40">
    <property type="entry name" value="Zn-dependent exopeptidases"/>
    <property type="match status" value="1"/>
</dbReference>
<feature type="transmembrane region" description="Helical" evidence="2">
    <location>
        <begin position="12"/>
        <end position="31"/>
    </location>
</feature>
<dbReference type="Pfam" id="PF01832">
    <property type="entry name" value="Glucosaminidase"/>
    <property type="match status" value="1"/>
</dbReference>
<keyword evidence="1" id="KW-0378">Hydrolase</keyword>
<feature type="domain" description="MurNAc-LAA" evidence="3">
    <location>
        <begin position="127"/>
        <end position="255"/>
    </location>
</feature>
<accession>A0AAU8A8R0</accession>
<dbReference type="Pfam" id="PF08481">
    <property type="entry name" value="GBS_Bsp-like"/>
    <property type="match status" value="8"/>
</dbReference>